<feature type="domain" description="Phosphatidylglycerol lysyltransferase C-terminal" evidence="7">
    <location>
        <begin position="405"/>
        <end position="692"/>
    </location>
</feature>
<feature type="transmembrane region" description="Helical" evidence="6">
    <location>
        <begin position="220"/>
        <end position="241"/>
    </location>
</feature>
<dbReference type="RefSeq" id="WP_284610634.1">
    <property type="nucleotide sequence ID" value="NZ_JASNUO010000008.1"/>
</dbReference>
<evidence type="ECO:0000256" key="3">
    <source>
        <dbReference type="ARBA" id="ARBA00022692"/>
    </source>
</evidence>
<organism evidence="8 9">
    <name type="scientific">Corynebacterium accolens</name>
    <dbReference type="NCBI Taxonomy" id="38284"/>
    <lineage>
        <taxon>Bacteria</taxon>
        <taxon>Bacillati</taxon>
        <taxon>Actinomycetota</taxon>
        <taxon>Actinomycetes</taxon>
        <taxon>Mycobacteriales</taxon>
        <taxon>Corynebacteriaceae</taxon>
        <taxon>Corynebacterium</taxon>
    </lineage>
</organism>
<dbReference type="EMBL" id="JASNUO010000008">
    <property type="protein sequence ID" value="MDK4248010.1"/>
    <property type="molecule type" value="Genomic_DNA"/>
</dbReference>
<evidence type="ECO:0000256" key="2">
    <source>
        <dbReference type="ARBA" id="ARBA00022475"/>
    </source>
</evidence>
<evidence type="ECO:0000256" key="6">
    <source>
        <dbReference type="SAM" id="Phobius"/>
    </source>
</evidence>
<keyword evidence="5 6" id="KW-0472">Membrane</keyword>
<feature type="transmembrane region" description="Helical" evidence="6">
    <location>
        <begin position="171"/>
        <end position="189"/>
    </location>
</feature>
<dbReference type="InterPro" id="IPR051211">
    <property type="entry name" value="PG_lysyltransferase"/>
</dbReference>
<comment type="subcellular location">
    <subcellularLocation>
        <location evidence="1">Cell membrane</location>
        <topology evidence="1">Multi-pass membrane protein</topology>
    </subcellularLocation>
</comment>
<dbReference type="Proteomes" id="UP001239414">
    <property type="component" value="Unassembled WGS sequence"/>
</dbReference>
<evidence type="ECO:0000313" key="9">
    <source>
        <dbReference type="Proteomes" id="UP001239414"/>
    </source>
</evidence>
<dbReference type="SUPFAM" id="SSF55729">
    <property type="entry name" value="Acyl-CoA N-acyltransferases (Nat)"/>
    <property type="match status" value="1"/>
</dbReference>
<dbReference type="PANTHER" id="PTHR34697:SF2">
    <property type="entry name" value="PHOSPHATIDYLGLYCEROL LYSYLTRANSFERASE"/>
    <property type="match status" value="1"/>
</dbReference>
<keyword evidence="9" id="KW-1185">Reference proteome</keyword>
<feature type="transmembrane region" description="Helical" evidence="6">
    <location>
        <begin position="366"/>
        <end position="385"/>
    </location>
</feature>
<dbReference type="InterPro" id="IPR024320">
    <property type="entry name" value="LPG_synthase_C"/>
</dbReference>
<feature type="transmembrane region" description="Helical" evidence="6">
    <location>
        <begin position="39"/>
        <end position="56"/>
    </location>
</feature>
<keyword evidence="4 6" id="KW-1133">Transmembrane helix</keyword>
<evidence type="ECO:0000256" key="5">
    <source>
        <dbReference type="ARBA" id="ARBA00023136"/>
    </source>
</evidence>
<feature type="transmembrane region" description="Helical" evidence="6">
    <location>
        <begin position="248"/>
        <end position="267"/>
    </location>
</feature>
<evidence type="ECO:0000313" key="8">
    <source>
        <dbReference type="EMBL" id="MDK4248010.1"/>
    </source>
</evidence>
<proteinExistence type="predicted"/>
<name>A0ABT7FQY6_9CORY</name>
<evidence type="ECO:0000256" key="1">
    <source>
        <dbReference type="ARBA" id="ARBA00004651"/>
    </source>
</evidence>
<feature type="transmembrane region" description="Helical" evidence="6">
    <location>
        <begin position="63"/>
        <end position="84"/>
    </location>
</feature>
<keyword evidence="2" id="KW-1003">Cell membrane</keyword>
<gene>
    <name evidence="8" type="ORF">QPX34_08265</name>
</gene>
<reference evidence="8 9" key="1">
    <citation type="submission" date="2023-05" db="EMBL/GenBank/DDBJ databases">
        <title>Metabolic capabilities are highly conserved among human nasal-associated Corynebacterium species in pangenomic analyses.</title>
        <authorList>
            <person name="Tran T.H."/>
            <person name="Roberts A.Q."/>
            <person name="Escapa I.F."/>
            <person name="Gao W."/>
            <person name="Conlan S."/>
            <person name="Kong H."/>
            <person name="Segre J.A."/>
            <person name="Kelly M.S."/>
            <person name="Lemon K.P."/>
        </authorList>
    </citation>
    <scope>NUCLEOTIDE SEQUENCE [LARGE SCALE GENOMIC DNA]</scope>
    <source>
        <strain evidence="8 9">KPL3802</strain>
    </source>
</reference>
<keyword evidence="3 6" id="KW-0812">Transmembrane</keyword>
<feature type="transmembrane region" description="Helical" evidence="6">
    <location>
        <begin position="305"/>
        <end position="330"/>
    </location>
</feature>
<evidence type="ECO:0000259" key="7">
    <source>
        <dbReference type="Pfam" id="PF09924"/>
    </source>
</evidence>
<accession>A0ABT7FQY6</accession>
<feature type="transmembrane region" description="Helical" evidence="6">
    <location>
        <begin position="273"/>
        <end position="293"/>
    </location>
</feature>
<sequence>MMSVLRKFPVSIGLLAVMWSLHLVDFPLKPWLTLTTAHPGASIILTVLLVIWLAPAEWRLGSAYTLLAGLATTAIGVPLTLGIAKQWPDSTAYLSPIGFIVGAAGFASAFMPRLWRRRFRITIVSLTATYVLYSGTLSDALGTITAALSITAGQLLAKPASGTPSTREQRVLIAVCVACVAIGPAFIALDPLAQGPFSEVTRLLWEPSSDTLDLARAHGIGPMVANLLPLILQLVFCFGLVRGRITAWRLAVASQVIALALLIYQLWNTNPSLPSLIPVTLPWLCVLGILLANRRLFRTHENRTYLLRTVLLSALIALVGAGLWIGIALLHDPLPRVLAETPLRFLPTIVAMILPHYVIPASSISWFVYEWIGNAFWIFVAFRLYRGFSRPTDPAHEEDLRTARRLLESGTGDHLSFMTLWKSNRYFFHEDSYVAYRVSNGIALTLGSPIGNDISAEFSAFASDQGWDVAWYSVGADFAASHPELKHVQVAEEAVLPCRTVEFKGKKFQNIRTARNKAVKEGIHTRWTCWNDIDLATIAKITALSEEWVSDKALPEMGFTLGGLEEMKVLGTRLLVAEDQDGTLHGVTSWMPVFEKGCIAGYTLDVMRRNEHGFKGVMELLISEAMLIAHSEGCAWISLSGAPLAGEAAAPTWIDNLLHRLGKEVEPLYGFQSLAASKKKFQPEEHPWFLCYDDELKLPNIGLATVHAYLPDLKTTDAVKAWMSKH</sequence>
<feature type="transmembrane region" description="Helical" evidence="6">
    <location>
        <begin position="342"/>
        <end position="359"/>
    </location>
</feature>
<feature type="transmembrane region" description="Helical" evidence="6">
    <location>
        <begin position="90"/>
        <end position="111"/>
    </location>
</feature>
<protein>
    <submittedName>
        <fullName evidence="8">DUF2156 domain-containing protein</fullName>
    </submittedName>
</protein>
<dbReference type="InterPro" id="IPR016181">
    <property type="entry name" value="Acyl_CoA_acyltransferase"/>
</dbReference>
<dbReference type="Pfam" id="PF09924">
    <property type="entry name" value="LPG_synthase_C"/>
    <property type="match status" value="1"/>
</dbReference>
<comment type="caution">
    <text evidence="8">The sequence shown here is derived from an EMBL/GenBank/DDBJ whole genome shotgun (WGS) entry which is preliminary data.</text>
</comment>
<dbReference type="PANTHER" id="PTHR34697">
    <property type="entry name" value="PHOSPHATIDYLGLYCEROL LYSYLTRANSFERASE"/>
    <property type="match status" value="1"/>
</dbReference>
<evidence type="ECO:0000256" key="4">
    <source>
        <dbReference type="ARBA" id="ARBA00022989"/>
    </source>
</evidence>